<protein>
    <submittedName>
        <fullName evidence="2">Pyridoxamine 5'-phosphate oxidase family protein</fullName>
    </submittedName>
</protein>
<dbReference type="Gene3D" id="2.30.110.10">
    <property type="entry name" value="Electron Transport, Fmn-binding Protein, Chain A"/>
    <property type="match status" value="1"/>
</dbReference>
<proteinExistence type="predicted"/>
<dbReference type="Pfam" id="PF01243">
    <property type="entry name" value="PNPOx_N"/>
    <property type="match status" value="1"/>
</dbReference>
<dbReference type="Proteomes" id="UP000248795">
    <property type="component" value="Unassembled WGS sequence"/>
</dbReference>
<reference evidence="3" key="1">
    <citation type="submission" date="2018-06" db="EMBL/GenBank/DDBJ databases">
        <title>Aestuariibacter litoralis strain KCTC 52945T.</title>
        <authorList>
            <person name="Li X."/>
            <person name="Salam N."/>
            <person name="Li J.-L."/>
            <person name="Chen Y.-M."/>
            <person name="Yang Z.-W."/>
            <person name="Zhang L.-Y."/>
            <person name="Han M.-X."/>
            <person name="Xiao M."/>
            <person name="Li W.-J."/>
        </authorList>
    </citation>
    <scope>NUCLEOTIDE SEQUENCE [LARGE SCALE GENOMIC DNA]</scope>
    <source>
        <strain evidence="3">KCTC 52945</strain>
    </source>
</reference>
<evidence type="ECO:0000259" key="1">
    <source>
        <dbReference type="Pfam" id="PF01243"/>
    </source>
</evidence>
<organism evidence="2 3">
    <name type="scientific">Aestuariivirga litoralis</name>
    <dbReference type="NCBI Taxonomy" id="2650924"/>
    <lineage>
        <taxon>Bacteria</taxon>
        <taxon>Pseudomonadati</taxon>
        <taxon>Pseudomonadota</taxon>
        <taxon>Alphaproteobacteria</taxon>
        <taxon>Hyphomicrobiales</taxon>
        <taxon>Aestuariivirgaceae</taxon>
        <taxon>Aestuariivirga</taxon>
    </lineage>
</organism>
<dbReference type="AlphaFoldDB" id="A0A2W2B5P4"/>
<gene>
    <name evidence="2" type="ORF">DK847_17535</name>
</gene>
<dbReference type="NCBIfam" id="TIGR04025">
    <property type="entry name" value="PPOX_FMN_DR2398"/>
    <property type="match status" value="1"/>
</dbReference>
<dbReference type="InterPro" id="IPR012349">
    <property type="entry name" value="Split_barrel_FMN-bd"/>
</dbReference>
<evidence type="ECO:0000313" key="2">
    <source>
        <dbReference type="EMBL" id="PZF75644.1"/>
    </source>
</evidence>
<dbReference type="PANTHER" id="PTHR42815">
    <property type="entry name" value="FAD-BINDING, PUTATIVE (AFU_ORTHOLOGUE AFUA_6G07600)-RELATED"/>
    <property type="match status" value="1"/>
</dbReference>
<dbReference type="InterPro" id="IPR024029">
    <property type="entry name" value="Pyridox_Oxase_FMN-dep"/>
</dbReference>
<dbReference type="InterPro" id="IPR011576">
    <property type="entry name" value="Pyridox_Oxase_N"/>
</dbReference>
<accession>A0A2W2B5P4</accession>
<evidence type="ECO:0000313" key="3">
    <source>
        <dbReference type="Proteomes" id="UP000248795"/>
    </source>
</evidence>
<dbReference type="RefSeq" id="WP_111199838.1">
    <property type="nucleotide sequence ID" value="NZ_QKVK01000009.1"/>
</dbReference>
<dbReference type="PANTHER" id="PTHR42815:SF2">
    <property type="entry name" value="FAD-BINDING, PUTATIVE (AFU_ORTHOLOGUE AFUA_6G07600)-RELATED"/>
    <property type="match status" value="1"/>
</dbReference>
<name>A0A2W2B5P4_9HYPH</name>
<keyword evidence="3" id="KW-1185">Reference proteome</keyword>
<feature type="domain" description="Pyridoxamine 5'-phosphate oxidase N-terminal" evidence="1">
    <location>
        <begin position="31"/>
        <end position="148"/>
    </location>
</feature>
<dbReference type="EMBL" id="QKVK01000009">
    <property type="protein sequence ID" value="PZF75644.1"/>
    <property type="molecule type" value="Genomic_DNA"/>
</dbReference>
<comment type="caution">
    <text evidence="2">The sequence shown here is derived from an EMBL/GenBank/DDBJ whole genome shotgun (WGS) entry which is preliminary data.</text>
</comment>
<sequence>MIGNEEELRAKFGEVSHLASAKSRPALDKYSRQFIALSPFLVISTADAKGRADLSPRGDPPGFVHVIDDNTILIPDRPGNNRLDTMANIVANPNVGLLFFVPGFEDTLRLNGKARITDDKALLSACTVNGKQPVVGILVTVEEVFLHCAKALKRSKLWEPDYRQDRAQLPSIARIILEQTCTPVAEPEAAKIDAEVEEEYRSALY</sequence>
<dbReference type="SUPFAM" id="SSF50475">
    <property type="entry name" value="FMN-binding split barrel"/>
    <property type="match status" value="1"/>
</dbReference>